<dbReference type="Gene3D" id="1.20.1560.10">
    <property type="entry name" value="ABC transporter type 1, transmembrane domain"/>
    <property type="match status" value="1"/>
</dbReference>
<dbReference type="InterPro" id="IPR036640">
    <property type="entry name" value="ABC1_TM_sf"/>
</dbReference>
<evidence type="ECO:0000259" key="9">
    <source>
        <dbReference type="PROSITE" id="PS50893"/>
    </source>
</evidence>
<dbReference type="Gene3D" id="3.40.50.300">
    <property type="entry name" value="P-loop containing nucleotide triphosphate hydrolases"/>
    <property type="match status" value="1"/>
</dbReference>
<keyword evidence="4" id="KW-0067">ATP-binding</keyword>
<dbReference type="InterPro" id="IPR039421">
    <property type="entry name" value="Type_1_exporter"/>
</dbReference>
<evidence type="ECO:0000256" key="5">
    <source>
        <dbReference type="ARBA" id="ARBA00022989"/>
    </source>
</evidence>
<evidence type="ECO:0008006" key="13">
    <source>
        <dbReference type="Google" id="ProtNLM"/>
    </source>
</evidence>
<feature type="transmembrane region" description="Helical" evidence="8">
    <location>
        <begin position="170"/>
        <end position="191"/>
    </location>
</feature>
<keyword evidence="2 8" id="KW-0812">Transmembrane</keyword>
<accession>A0AA37NNP3</accession>
<dbReference type="PROSITE" id="PS00211">
    <property type="entry name" value="ABC_TRANSPORTER_1"/>
    <property type="match status" value="1"/>
</dbReference>
<reference evidence="11" key="1">
    <citation type="submission" date="2022-01" db="EMBL/GenBank/DDBJ databases">
        <title>Novel bile acid biosynthetic pathways are enriched in the microbiome of centenarians.</title>
        <authorList>
            <person name="Sato Y."/>
            <person name="Atarashi K."/>
            <person name="Plichta R.D."/>
            <person name="Arai Y."/>
            <person name="Sasajima S."/>
            <person name="Kearney M.S."/>
            <person name="Suda W."/>
            <person name="Takeshita K."/>
            <person name="Sasaki T."/>
            <person name="Okamoto S."/>
            <person name="Skelly N.A."/>
            <person name="Okamura Y."/>
            <person name="Vlamakis H."/>
            <person name="Li Y."/>
            <person name="Tanoue T."/>
            <person name="Takei H."/>
            <person name="Nittono H."/>
            <person name="Narushima S."/>
            <person name="Irie J."/>
            <person name="Itoh H."/>
            <person name="Moriya K."/>
            <person name="Sugiura Y."/>
            <person name="Suematsu M."/>
            <person name="Moritoki N."/>
            <person name="Shibata S."/>
            <person name="Littman R.D."/>
            <person name="Fischbach A.M."/>
            <person name="Uwamino Y."/>
            <person name="Inoue T."/>
            <person name="Honda A."/>
            <person name="Hattori M."/>
            <person name="Murai T."/>
            <person name="Xavier J.R."/>
            <person name="Hirose N."/>
            <person name="Honda K."/>
        </authorList>
    </citation>
    <scope>NUCLEOTIDE SEQUENCE</scope>
    <source>
        <strain evidence="11">CE91-St16</strain>
    </source>
</reference>
<dbReference type="PANTHER" id="PTHR24221:SF654">
    <property type="entry name" value="ATP-BINDING CASSETTE SUB-FAMILY B MEMBER 6"/>
    <property type="match status" value="1"/>
</dbReference>
<dbReference type="PROSITE" id="PS50893">
    <property type="entry name" value="ABC_TRANSPORTER_2"/>
    <property type="match status" value="1"/>
</dbReference>
<dbReference type="InterPro" id="IPR011527">
    <property type="entry name" value="ABC1_TM_dom"/>
</dbReference>
<feature type="compositionally biased region" description="Basic and acidic residues" evidence="7">
    <location>
        <begin position="345"/>
        <end position="354"/>
    </location>
</feature>
<gene>
    <name evidence="11" type="ORF">CE91St16_20420</name>
</gene>
<evidence type="ECO:0000313" key="11">
    <source>
        <dbReference type="EMBL" id="GKI19134.1"/>
    </source>
</evidence>
<dbReference type="GO" id="GO:0005886">
    <property type="term" value="C:plasma membrane"/>
    <property type="evidence" value="ECO:0007669"/>
    <property type="project" value="UniProtKB-SubCell"/>
</dbReference>
<feature type="transmembrane region" description="Helical" evidence="8">
    <location>
        <begin position="71"/>
        <end position="93"/>
    </location>
</feature>
<dbReference type="PANTHER" id="PTHR24221">
    <property type="entry name" value="ATP-BINDING CASSETTE SUB-FAMILY B"/>
    <property type="match status" value="1"/>
</dbReference>
<proteinExistence type="predicted"/>
<sequence length="647" mass="69746">MNEIIGIIPHKFRRRGFGVACTLLLRAGLNFLGLAVLLPVLALALDARSLDGGGQLARIYTALGFTSPRSFALTVCAAVVAVIVLKCLTNLWLARIERNYIYDLYRTLSRRLYVTYHDRGLPFVKSSNSAVLARNVNVVCLAFTAGVLKPAAAIAAEALLLALLFGALLWYAPVAAVLTVAVFLPSIWIYYGLVRNRINRYGELENKAQREKARLVAETFRGYADIEINNAFPMMLRSFDRAMDQVIRTRLRETAIGMLPQAFTEIGLALGMALLVALSLGAEEGCAQLLFGVFAVAALRLMPSVRSIMAGWTSIKYNRYTIAVLRDATAGDEPSSASPDTLSDAAERAGKGPHTDAAAIPPSEYSAAESDKTARGRRTAPDKQTASGRQTAPYGQTAPAKQPCTAKSTKPVSAGGASGACAPEILPFEHEIAVRDLGFRFADDGHELFRGLTLSIRKGERIGIRGASGAGKTTLFNLLLGLYEPTGGEITIDGTPLTSANRRAWQNRIGYVSQNLFIADGSFAANVALGVPDDEIDRGRVVEALEAARLGEFVAGLSKGMDTHVGECGCRLSGGQRQRIGIARALYRRADVLFFDEATSALDSRTEEEINRSVAELAARDKGLTLVVIAHRESSLEYCTRIITIGE</sequence>
<evidence type="ECO:0000256" key="8">
    <source>
        <dbReference type="SAM" id="Phobius"/>
    </source>
</evidence>
<dbReference type="GO" id="GO:0005524">
    <property type="term" value="F:ATP binding"/>
    <property type="evidence" value="ECO:0007669"/>
    <property type="project" value="UniProtKB-KW"/>
</dbReference>
<feature type="compositionally biased region" description="Polar residues" evidence="7">
    <location>
        <begin position="382"/>
        <end position="394"/>
    </location>
</feature>
<comment type="caution">
    <text evidence="11">The sequence shown here is derived from an EMBL/GenBank/DDBJ whole genome shotgun (WGS) entry which is preliminary data.</text>
</comment>
<dbReference type="InterPro" id="IPR003439">
    <property type="entry name" value="ABC_transporter-like_ATP-bd"/>
</dbReference>
<evidence type="ECO:0000313" key="12">
    <source>
        <dbReference type="Proteomes" id="UP001055105"/>
    </source>
</evidence>
<feature type="domain" description="ABC transporter" evidence="9">
    <location>
        <begin position="432"/>
        <end position="647"/>
    </location>
</feature>
<feature type="domain" description="ABC transmembrane type-1" evidence="10">
    <location>
        <begin position="56"/>
        <end position="278"/>
    </location>
</feature>
<protein>
    <recommendedName>
        <fullName evidence="13">ABC transporter ATP-binding protein</fullName>
    </recommendedName>
</protein>
<dbReference type="InterPro" id="IPR017871">
    <property type="entry name" value="ABC_transporter-like_CS"/>
</dbReference>
<dbReference type="InterPro" id="IPR027417">
    <property type="entry name" value="P-loop_NTPase"/>
</dbReference>
<evidence type="ECO:0000256" key="3">
    <source>
        <dbReference type="ARBA" id="ARBA00022741"/>
    </source>
</evidence>
<dbReference type="GO" id="GO:0034040">
    <property type="term" value="F:ATPase-coupled lipid transmembrane transporter activity"/>
    <property type="evidence" value="ECO:0007669"/>
    <property type="project" value="TreeGrafter"/>
</dbReference>
<dbReference type="SUPFAM" id="SSF90123">
    <property type="entry name" value="ABC transporter transmembrane region"/>
    <property type="match status" value="1"/>
</dbReference>
<dbReference type="GO" id="GO:0016887">
    <property type="term" value="F:ATP hydrolysis activity"/>
    <property type="evidence" value="ECO:0007669"/>
    <property type="project" value="InterPro"/>
</dbReference>
<comment type="subcellular location">
    <subcellularLocation>
        <location evidence="1">Cell membrane</location>
        <topology evidence="1">Multi-pass membrane protein</topology>
    </subcellularLocation>
</comment>
<evidence type="ECO:0000256" key="4">
    <source>
        <dbReference type="ARBA" id="ARBA00022840"/>
    </source>
</evidence>
<evidence type="ECO:0000256" key="7">
    <source>
        <dbReference type="SAM" id="MobiDB-lite"/>
    </source>
</evidence>
<dbReference type="Proteomes" id="UP001055105">
    <property type="component" value="Unassembled WGS sequence"/>
</dbReference>
<evidence type="ECO:0000259" key="10">
    <source>
        <dbReference type="PROSITE" id="PS50929"/>
    </source>
</evidence>
<dbReference type="Pfam" id="PF00005">
    <property type="entry name" value="ABC_tran"/>
    <property type="match status" value="1"/>
</dbReference>
<dbReference type="CDD" id="cd03228">
    <property type="entry name" value="ABCC_MRP_Like"/>
    <property type="match status" value="1"/>
</dbReference>
<dbReference type="EMBL" id="BQOL01000001">
    <property type="protein sequence ID" value="GKI19134.1"/>
    <property type="molecule type" value="Genomic_DNA"/>
</dbReference>
<dbReference type="SUPFAM" id="SSF52540">
    <property type="entry name" value="P-loop containing nucleoside triphosphate hydrolases"/>
    <property type="match status" value="1"/>
</dbReference>
<keyword evidence="6 8" id="KW-0472">Membrane</keyword>
<dbReference type="AlphaFoldDB" id="A0AA37NNP3"/>
<evidence type="ECO:0000256" key="1">
    <source>
        <dbReference type="ARBA" id="ARBA00004651"/>
    </source>
</evidence>
<dbReference type="RefSeq" id="WP_244076557.1">
    <property type="nucleotide sequence ID" value="NZ_AP025581.1"/>
</dbReference>
<keyword evidence="3" id="KW-0547">Nucleotide-binding</keyword>
<name>A0AA37NNP3_9BACT</name>
<dbReference type="SMART" id="SM00382">
    <property type="entry name" value="AAA"/>
    <property type="match status" value="1"/>
</dbReference>
<keyword evidence="5 8" id="KW-1133">Transmembrane helix</keyword>
<feature type="region of interest" description="Disordered" evidence="7">
    <location>
        <begin position="329"/>
        <end position="416"/>
    </location>
</feature>
<dbReference type="GO" id="GO:0140359">
    <property type="term" value="F:ABC-type transporter activity"/>
    <property type="evidence" value="ECO:0007669"/>
    <property type="project" value="InterPro"/>
</dbReference>
<feature type="transmembrane region" description="Helical" evidence="8">
    <location>
        <begin position="262"/>
        <end position="282"/>
    </location>
</feature>
<dbReference type="PROSITE" id="PS50929">
    <property type="entry name" value="ABC_TM1F"/>
    <property type="match status" value="1"/>
</dbReference>
<feature type="transmembrane region" description="Helical" evidence="8">
    <location>
        <begin position="23"/>
        <end position="45"/>
    </location>
</feature>
<evidence type="ECO:0000256" key="6">
    <source>
        <dbReference type="ARBA" id="ARBA00023136"/>
    </source>
</evidence>
<organism evidence="11 12">
    <name type="scientific">Alistipes finegoldii</name>
    <dbReference type="NCBI Taxonomy" id="214856"/>
    <lineage>
        <taxon>Bacteria</taxon>
        <taxon>Pseudomonadati</taxon>
        <taxon>Bacteroidota</taxon>
        <taxon>Bacteroidia</taxon>
        <taxon>Bacteroidales</taxon>
        <taxon>Rikenellaceae</taxon>
        <taxon>Alistipes</taxon>
    </lineage>
</organism>
<dbReference type="InterPro" id="IPR003593">
    <property type="entry name" value="AAA+_ATPase"/>
</dbReference>
<feature type="transmembrane region" description="Helical" evidence="8">
    <location>
        <begin position="138"/>
        <end position="164"/>
    </location>
</feature>
<evidence type="ECO:0000256" key="2">
    <source>
        <dbReference type="ARBA" id="ARBA00022692"/>
    </source>
</evidence>